<feature type="compositionally biased region" description="Polar residues" evidence="3">
    <location>
        <begin position="144"/>
        <end position="155"/>
    </location>
</feature>
<comment type="catalytic activity">
    <reaction evidence="1">
        <text>Hydrolysis of terminal, non-reducing alpha-D-galactose residues in alpha-D-galactosides, including galactose oligosaccharides, galactomannans and galactolipids.</text>
        <dbReference type="EC" id="3.2.1.22"/>
    </reaction>
</comment>
<sequence length="433" mass="46289">MVYPAVLLTALFSAQAVLASDKSKSPTEVSTCSLSTVTQTVTSTVTLFIASTTSLKQVPSSSSSPSLFIKGEDKKLTSTSSSVSTAKASEDNKSKTSTSTVSSVATTSKFDEKKASSTSTSRSVDDKSNRSSSITSSTAASVSLPPSSSTAPAIQVKSTPSLSTSFIYDLDNQPIAAPIIRTATGLSLNKTMYVVDMAQSTTEHIVNYHAKGKTVGCYFSAGTWEPYRSDAKQFLPECYCGPNVTVDSTGRCTGSGSDANLLGEWGEWWLDVRSEKCLNNIKSIMTDRIKAAKQKGCDSIDPDNVDAGTNQQDFGITKQDEANYLLWLSSTARANGLGIDLKNSGDLITDPDTGKSTDWTTSLVNAFDFDVIESCHQYNECEKYDPFLKAGKPQIRIEYESSIKKCPSLKPGQQLLVDSGSVVNSTQITLSCP</sequence>
<gene>
    <name evidence="6" type="ORF">V865_006374</name>
</gene>
<dbReference type="AlphaFoldDB" id="A0AAX4KPZ3"/>
<feature type="domain" description="Glycoside-hydrolase family GH114 TIM-barrel" evidence="5">
    <location>
        <begin position="190"/>
        <end position="400"/>
    </location>
</feature>
<feature type="chain" id="PRO_5043769243" description="alpha-galactosidase" evidence="4">
    <location>
        <begin position="20"/>
        <end position="433"/>
    </location>
</feature>
<evidence type="ECO:0000313" key="6">
    <source>
        <dbReference type="EMBL" id="WWD08263.1"/>
    </source>
</evidence>
<dbReference type="Proteomes" id="UP001358614">
    <property type="component" value="Chromosome 2"/>
</dbReference>
<evidence type="ECO:0000256" key="2">
    <source>
        <dbReference type="ARBA" id="ARBA00012755"/>
    </source>
</evidence>
<feature type="signal peptide" evidence="4">
    <location>
        <begin position="1"/>
        <end position="19"/>
    </location>
</feature>
<dbReference type="EC" id="3.2.1.22" evidence="2"/>
<keyword evidence="4" id="KW-0732">Signal</keyword>
<evidence type="ECO:0000259" key="5">
    <source>
        <dbReference type="Pfam" id="PF03537"/>
    </source>
</evidence>
<feature type="compositionally biased region" description="Low complexity" evidence="3">
    <location>
        <begin position="95"/>
        <end position="108"/>
    </location>
</feature>
<evidence type="ECO:0000256" key="1">
    <source>
        <dbReference type="ARBA" id="ARBA00001255"/>
    </source>
</evidence>
<dbReference type="InterPro" id="IPR013785">
    <property type="entry name" value="Aldolase_TIM"/>
</dbReference>
<dbReference type="Pfam" id="PF03537">
    <property type="entry name" value="Glyco_hydro_114"/>
    <property type="match status" value="1"/>
</dbReference>
<proteinExistence type="predicted"/>
<dbReference type="Gene3D" id="3.20.20.70">
    <property type="entry name" value="Aldolase class I"/>
    <property type="match status" value="1"/>
</dbReference>
<dbReference type="PANTHER" id="PTHR35273">
    <property type="entry name" value="ALPHA-1,4 POLYGALACTOSAMINIDASE, PUTATIVE (AFU_ORTHOLOGUE AFUA_3G07890)-RELATED"/>
    <property type="match status" value="1"/>
</dbReference>
<dbReference type="RefSeq" id="XP_066086230.1">
    <property type="nucleotide sequence ID" value="XM_066230133.1"/>
</dbReference>
<name>A0AAX4KPZ3_9TREE</name>
<dbReference type="InterPro" id="IPR004352">
    <property type="entry name" value="GH114_TIM-barrel"/>
</dbReference>
<keyword evidence="7" id="KW-1185">Reference proteome</keyword>
<dbReference type="GO" id="GO:0004557">
    <property type="term" value="F:alpha-galactosidase activity"/>
    <property type="evidence" value="ECO:0007669"/>
    <property type="project" value="UniProtKB-EC"/>
</dbReference>
<evidence type="ECO:0000256" key="3">
    <source>
        <dbReference type="SAM" id="MobiDB-lite"/>
    </source>
</evidence>
<evidence type="ECO:0000256" key="4">
    <source>
        <dbReference type="SAM" id="SignalP"/>
    </source>
</evidence>
<dbReference type="InterPro" id="IPR017853">
    <property type="entry name" value="GH"/>
</dbReference>
<evidence type="ECO:0000313" key="7">
    <source>
        <dbReference type="Proteomes" id="UP001358614"/>
    </source>
</evidence>
<feature type="compositionally biased region" description="Low complexity" evidence="3">
    <location>
        <begin position="130"/>
        <end position="143"/>
    </location>
</feature>
<dbReference type="EMBL" id="CP144090">
    <property type="protein sequence ID" value="WWD08263.1"/>
    <property type="molecule type" value="Genomic_DNA"/>
</dbReference>
<organism evidence="6 7">
    <name type="scientific">Kwoniella europaea PYCC6329</name>
    <dbReference type="NCBI Taxonomy" id="1423913"/>
    <lineage>
        <taxon>Eukaryota</taxon>
        <taxon>Fungi</taxon>
        <taxon>Dikarya</taxon>
        <taxon>Basidiomycota</taxon>
        <taxon>Agaricomycotina</taxon>
        <taxon>Tremellomycetes</taxon>
        <taxon>Tremellales</taxon>
        <taxon>Cryptococcaceae</taxon>
        <taxon>Kwoniella</taxon>
    </lineage>
</organism>
<accession>A0AAX4KPZ3</accession>
<feature type="region of interest" description="Disordered" evidence="3">
    <location>
        <begin position="79"/>
        <end position="155"/>
    </location>
</feature>
<protein>
    <recommendedName>
        <fullName evidence="2">alpha-galactosidase</fullName>
        <ecNumber evidence="2">3.2.1.22</ecNumber>
    </recommendedName>
</protein>
<dbReference type="KEGG" id="ker:91105175"/>
<dbReference type="PANTHER" id="PTHR35273:SF2">
    <property type="entry name" value="ALPHA-GALACTOSIDASE"/>
    <property type="match status" value="1"/>
</dbReference>
<reference evidence="6 7" key="1">
    <citation type="submission" date="2024-01" db="EMBL/GenBank/DDBJ databases">
        <title>Comparative genomics of Cryptococcus and Kwoniella reveals pathogenesis evolution and contrasting modes of karyotype evolution via chromosome fusion or intercentromeric recombination.</title>
        <authorList>
            <person name="Coelho M.A."/>
            <person name="David-Palma M."/>
            <person name="Shea T."/>
            <person name="Bowers K."/>
            <person name="McGinley-Smith S."/>
            <person name="Mohammad A.W."/>
            <person name="Gnirke A."/>
            <person name="Yurkov A.M."/>
            <person name="Nowrousian M."/>
            <person name="Sun S."/>
            <person name="Cuomo C.A."/>
            <person name="Heitman J."/>
        </authorList>
    </citation>
    <scope>NUCLEOTIDE SEQUENCE [LARGE SCALE GENOMIC DNA]</scope>
    <source>
        <strain evidence="6 7">PYCC6329</strain>
    </source>
</reference>
<dbReference type="GeneID" id="91105175"/>
<dbReference type="SUPFAM" id="SSF51445">
    <property type="entry name" value="(Trans)glycosidases"/>
    <property type="match status" value="1"/>
</dbReference>